<dbReference type="STRING" id="660025.F9FLN5"/>
<dbReference type="EMBL" id="AFQF01002185">
    <property type="protein sequence ID" value="EGU82184.1"/>
    <property type="molecule type" value="Genomic_DNA"/>
</dbReference>
<sequence>MGPSQSTHKSDDSHGQEFILPPFTRDVTTTKPEAKRWVKDGIVWCYAFNHAEGERCFERAIEIDPECCLAYWGLAFALGPNYNKPWKAFDRNDLKHTTLKGLEACKNAEALASKASPVERALAGAIRHRYPKDENDTNHARSWNSAYAEAMRPVYEEFKDDLDIATLYADSLMNLTPWALWDVRTGKPAPGSEVLEIQEVLERGIAQEGGYEHIGLLHAYIHVTEMSTEPEKGLLAAEHLRRLANEAGHLAHMPSHLDILIGDYRRAISANAKAVMADEKFVSLRGGGDFYTIYRMHDYHSLIYAAMFAGQYGVSIKAVNQMEVAIPDEDLRIESPPMADWLETFRSVRPHILIRFGKWEEIIDMPLPTDQELLCVTTATIHYAKGVAYAALGNVEESAKQREMFIAAKARVPPTRTQYPNKCLDVLAVAEAMLDGELEYRRGNIELAFEHLRKSIDLDDGLRYAEPWAWMQPARHAYAALLMEQGRIEEAAEVYRTDLGLNNKLFRARHHPNNVWALHGYHECAVKLGLDGEDRALQDQNIARLFHSYTSNISEWYDLSDSACSFGLEVPSIALDEPLLFCAVIALSSMHACKTSAPSFRKVAEFYHHRCVQFLIALDAGDELISRGVALAATCLLRSYEILDGDVDPNMHLRGAYSMASLHDVLSGIPQAGLLGAGFWNYLREDITFSLFEECPLKMNLESTPLMIQHTSDQDYLNSITLILGKIVNMSFKQDTDGRQWDYIKEDLKSWRNSCPRHMKPYSRLQAAILHYYLVAMTIVCIYTSPKSLEDLGGLDLPELESQSKEQFLENFALEICGVAFTAKVPSVLVNAFGPIAFCARFIKAEASQQELIRQLLACKSTIGWPVERLIGDLKTSWGMDQE</sequence>
<comment type="caution">
    <text evidence="1">The sequence shown here is derived from an EMBL/GenBank/DDBJ whole genome shotgun (WGS) entry which is preliminary data.</text>
</comment>
<accession>F9FLN5</accession>
<reference evidence="1" key="1">
    <citation type="journal article" date="2012" name="Mol. Plant Microbe Interact.">
        <title>A highly conserved effector in Fusarium oxysporum is required for full virulence on Arabidopsis.</title>
        <authorList>
            <person name="Thatcher L.F."/>
            <person name="Gardiner D.M."/>
            <person name="Kazan K."/>
            <person name="Manners J."/>
        </authorList>
    </citation>
    <scope>NUCLEOTIDE SEQUENCE [LARGE SCALE GENOMIC DNA]</scope>
    <source>
        <strain evidence="1">Fo5176</strain>
    </source>
</reference>
<proteinExistence type="predicted"/>
<dbReference type="PANTHER" id="PTHR45588">
    <property type="entry name" value="TPR DOMAIN-CONTAINING PROTEIN"/>
    <property type="match status" value="1"/>
</dbReference>
<dbReference type="InterPro" id="IPR011990">
    <property type="entry name" value="TPR-like_helical_dom_sf"/>
</dbReference>
<protein>
    <recommendedName>
        <fullName evidence="2">TPR domain protein</fullName>
    </recommendedName>
</protein>
<organism evidence="1">
    <name type="scientific">Fusarium oxysporum (strain Fo5176)</name>
    <name type="common">Fusarium vascular wilt</name>
    <dbReference type="NCBI Taxonomy" id="660025"/>
    <lineage>
        <taxon>Eukaryota</taxon>
        <taxon>Fungi</taxon>
        <taxon>Dikarya</taxon>
        <taxon>Ascomycota</taxon>
        <taxon>Pezizomycotina</taxon>
        <taxon>Sordariomycetes</taxon>
        <taxon>Hypocreomycetidae</taxon>
        <taxon>Hypocreales</taxon>
        <taxon>Nectriaceae</taxon>
        <taxon>Fusarium</taxon>
        <taxon>Fusarium oxysporum species complex</taxon>
    </lineage>
</organism>
<evidence type="ECO:0008006" key="2">
    <source>
        <dbReference type="Google" id="ProtNLM"/>
    </source>
</evidence>
<gene>
    <name evidence="1" type="ORF">FOXB_07315</name>
</gene>
<dbReference type="PaxDb" id="5507-FOXG_11425P0"/>
<name>F9FLN5_FUSOF</name>
<dbReference type="AlphaFoldDB" id="F9FLN5"/>
<evidence type="ECO:0000313" key="1">
    <source>
        <dbReference type="EMBL" id="EGU82184.1"/>
    </source>
</evidence>
<dbReference type="SUPFAM" id="SSF48452">
    <property type="entry name" value="TPR-like"/>
    <property type="match status" value="1"/>
</dbReference>
<dbReference type="OrthoDB" id="414774at2759"/>
<dbReference type="Gene3D" id="1.25.40.10">
    <property type="entry name" value="Tetratricopeptide repeat domain"/>
    <property type="match status" value="1"/>
</dbReference>
<dbReference type="PANTHER" id="PTHR45588:SF1">
    <property type="entry name" value="WW DOMAIN-CONTAINING PROTEIN"/>
    <property type="match status" value="1"/>
</dbReference>